<gene>
    <name evidence="4" type="ORF">ACFQND_13615</name>
</gene>
<sequence length="366" mass="39246">MTNSIAPHHPVALALFAVVVLAGCSSGATRNEGPAASAQATGLAPQQTRFTDERILSDRQTIEGVQQRLRKLNEAGIPQNSYSLAKAQCWLDTAKSQYHENDRTGYIEESLTEAVKIAQLLEADKSTRAGYDTPLVARSSKLRDDLWAQLSNFKNQPASMACNARTVACAEVRLVRAGHADEQTGWRQATPHIQMVEDALRTAKIEADNCAQPKAGVPVASSVALAPAVAGAAAATSKETYVLLTDTLFRFDKSGAEDMIPGGLQRLADVAQRLKAYKSIQALTVIGYTDRLGSDEYNDKLSEARAKTVQAHLQSLGVKSATTVAQGKGKRDAVSKDCAAGLGREQLIQCLQSDRRVTIEVTGIAK</sequence>
<feature type="signal peptide" evidence="2">
    <location>
        <begin position="1"/>
        <end position="22"/>
    </location>
</feature>
<dbReference type="PANTHER" id="PTHR30329:SF21">
    <property type="entry name" value="LIPOPROTEIN YIAD-RELATED"/>
    <property type="match status" value="1"/>
</dbReference>
<dbReference type="Proteomes" id="UP001596270">
    <property type="component" value="Unassembled WGS sequence"/>
</dbReference>
<accession>A0ABW1U0M6</accession>
<dbReference type="InterPro" id="IPR006665">
    <property type="entry name" value="OmpA-like"/>
</dbReference>
<dbReference type="EMBL" id="JBHSRS010000074">
    <property type="protein sequence ID" value="MFC6282261.1"/>
    <property type="molecule type" value="Genomic_DNA"/>
</dbReference>
<feature type="domain" description="OmpA-like" evidence="3">
    <location>
        <begin position="236"/>
        <end position="365"/>
    </location>
</feature>
<keyword evidence="5" id="KW-1185">Reference proteome</keyword>
<keyword evidence="1" id="KW-0472">Membrane</keyword>
<dbReference type="InterPro" id="IPR050330">
    <property type="entry name" value="Bact_OuterMem_StrucFunc"/>
</dbReference>
<reference evidence="5" key="1">
    <citation type="journal article" date="2019" name="Int. J. Syst. Evol. Microbiol.">
        <title>The Global Catalogue of Microorganisms (GCM) 10K type strain sequencing project: providing services to taxonomists for standard genome sequencing and annotation.</title>
        <authorList>
            <consortium name="The Broad Institute Genomics Platform"/>
            <consortium name="The Broad Institute Genome Sequencing Center for Infectious Disease"/>
            <person name="Wu L."/>
            <person name="Ma J."/>
        </authorList>
    </citation>
    <scope>NUCLEOTIDE SEQUENCE [LARGE SCALE GENOMIC DNA]</scope>
    <source>
        <strain evidence="5">CCUG 39402</strain>
    </source>
</reference>
<evidence type="ECO:0000313" key="5">
    <source>
        <dbReference type="Proteomes" id="UP001596270"/>
    </source>
</evidence>
<dbReference type="CDD" id="cd07185">
    <property type="entry name" value="OmpA_C-like"/>
    <property type="match status" value="1"/>
</dbReference>
<evidence type="ECO:0000256" key="2">
    <source>
        <dbReference type="SAM" id="SignalP"/>
    </source>
</evidence>
<dbReference type="RefSeq" id="WP_371438298.1">
    <property type="nucleotide sequence ID" value="NZ_JBHSRS010000074.1"/>
</dbReference>
<dbReference type="PROSITE" id="PS51123">
    <property type="entry name" value="OMPA_2"/>
    <property type="match status" value="1"/>
</dbReference>
<dbReference type="PANTHER" id="PTHR30329">
    <property type="entry name" value="STATOR ELEMENT OF FLAGELLAR MOTOR COMPLEX"/>
    <property type="match status" value="1"/>
</dbReference>
<protein>
    <submittedName>
        <fullName evidence="4">OmpA family protein</fullName>
    </submittedName>
</protein>
<dbReference type="InterPro" id="IPR036737">
    <property type="entry name" value="OmpA-like_sf"/>
</dbReference>
<comment type="caution">
    <text evidence="4">The sequence shown here is derived from an EMBL/GenBank/DDBJ whole genome shotgun (WGS) entry which is preliminary data.</text>
</comment>
<proteinExistence type="predicted"/>
<evidence type="ECO:0000259" key="3">
    <source>
        <dbReference type="PROSITE" id="PS51123"/>
    </source>
</evidence>
<feature type="chain" id="PRO_5046242844" evidence="2">
    <location>
        <begin position="23"/>
        <end position="366"/>
    </location>
</feature>
<dbReference type="SUPFAM" id="SSF103088">
    <property type="entry name" value="OmpA-like"/>
    <property type="match status" value="1"/>
</dbReference>
<name>A0ABW1U0M6_9BURK</name>
<dbReference type="Pfam" id="PF00691">
    <property type="entry name" value="OmpA"/>
    <property type="match status" value="1"/>
</dbReference>
<dbReference type="Gene3D" id="3.30.1330.60">
    <property type="entry name" value="OmpA-like domain"/>
    <property type="match status" value="1"/>
</dbReference>
<keyword evidence="2" id="KW-0732">Signal</keyword>
<organism evidence="4 5">
    <name type="scientific">Polaromonas aquatica</name>
    <dbReference type="NCBI Taxonomy" id="332657"/>
    <lineage>
        <taxon>Bacteria</taxon>
        <taxon>Pseudomonadati</taxon>
        <taxon>Pseudomonadota</taxon>
        <taxon>Betaproteobacteria</taxon>
        <taxon>Burkholderiales</taxon>
        <taxon>Comamonadaceae</taxon>
        <taxon>Polaromonas</taxon>
    </lineage>
</organism>
<evidence type="ECO:0000313" key="4">
    <source>
        <dbReference type="EMBL" id="MFC6282261.1"/>
    </source>
</evidence>
<evidence type="ECO:0000256" key="1">
    <source>
        <dbReference type="PROSITE-ProRule" id="PRU00473"/>
    </source>
</evidence>